<keyword evidence="3" id="KW-0274">FAD</keyword>
<comment type="caution">
    <text evidence="5">The sequence shown here is derived from an EMBL/GenBank/DDBJ whole genome shotgun (WGS) entry which is preliminary data.</text>
</comment>
<dbReference type="Pfam" id="PF01494">
    <property type="entry name" value="FAD_binding_3"/>
    <property type="match status" value="1"/>
</dbReference>
<dbReference type="InterPro" id="IPR036188">
    <property type="entry name" value="FAD/NAD-bd_sf"/>
</dbReference>
<evidence type="ECO:0000259" key="4">
    <source>
        <dbReference type="Pfam" id="PF01494"/>
    </source>
</evidence>
<dbReference type="PANTHER" id="PTHR43004">
    <property type="entry name" value="TRK SYSTEM POTASSIUM UPTAKE PROTEIN"/>
    <property type="match status" value="1"/>
</dbReference>
<evidence type="ECO:0000313" key="5">
    <source>
        <dbReference type="EMBL" id="MFI9100431.1"/>
    </source>
</evidence>
<dbReference type="Pfam" id="PF21274">
    <property type="entry name" value="Rng_hyd_C"/>
    <property type="match status" value="1"/>
</dbReference>
<evidence type="ECO:0000256" key="1">
    <source>
        <dbReference type="ARBA" id="ARBA00001974"/>
    </source>
</evidence>
<keyword evidence="5" id="KW-0503">Monooxygenase</keyword>
<evidence type="ECO:0000256" key="3">
    <source>
        <dbReference type="ARBA" id="ARBA00022827"/>
    </source>
</evidence>
<feature type="domain" description="FAD-binding" evidence="4">
    <location>
        <begin position="5"/>
        <end position="356"/>
    </location>
</feature>
<evidence type="ECO:0000313" key="6">
    <source>
        <dbReference type="Proteomes" id="UP001614394"/>
    </source>
</evidence>
<dbReference type="Gene3D" id="3.50.50.60">
    <property type="entry name" value="FAD/NAD(P)-binding domain"/>
    <property type="match status" value="1"/>
</dbReference>
<dbReference type="RefSeq" id="WP_399645608.1">
    <property type="nucleotide sequence ID" value="NZ_JBITYG010000002.1"/>
</dbReference>
<keyword evidence="2" id="KW-0285">Flavoprotein</keyword>
<accession>A0ABW8C1Z2</accession>
<name>A0ABW8C1Z2_9ACTN</name>
<dbReference type="PANTHER" id="PTHR43004:SF19">
    <property type="entry name" value="BINDING MONOOXYGENASE, PUTATIVE (JCVI)-RELATED"/>
    <property type="match status" value="1"/>
</dbReference>
<dbReference type="InterPro" id="IPR002938">
    <property type="entry name" value="FAD-bd"/>
</dbReference>
<dbReference type="Gene3D" id="3.30.9.10">
    <property type="entry name" value="D-Amino Acid Oxidase, subunit A, domain 2"/>
    <property type="match status" value="1"/>
</dbReference>
<organism evidence="5 6">
    <name type="scientific">Streptomyces fildesensis</name>
    <dbReference type="NCBI Taxonomy" id="375757"/>
    <lineage>
        <taxon>Bacteria</taxon>
        <taxon>Bacillati</taxon>
        <taxon>Actinomycetota</taxon>
        <taxon>Actinomycetes</taxon>
        <taxon>Kitasatosporales</taxon>
        <taxon>Streptomycetaceae</taxon>
        <taxon>Streptomyces</taxon>
    </lineage>
</organism>
<gene>
    <name evidence="5" type="ORF">ACIGXA_07880</name>
</gene>
<comment type="cofactor">
    <cofactor evidence="1">
        <name>FAD</name>
        <dbReference type="ChEBI" id="CHEBI:57692"/>
    </cofactor>
</comment>
<dbReference type="EMBL" id="JBITYG010000002">
    <property type="protein sequence ID" value="MFI9100431.1"/>
    <property type="molecule type" value="Genomic_DNA"/>
</dbReference>
<keyword evidence="5" id="KW-0560">Oxidoreductase</keyword>
<dbReference type="Proteomes" id="UP001614394">
    <property type="component" value="Unassembled WGS sequence"/>
</dbReference>
<protein>
    <submittedName>
        <fullName evidence="5">FAD-dependent monooxygenase</fullName>
    </submittedName>
</protein>
<evidence type="ECO:0000256" key="2">
    <source>
        <dbReference type="ARBA" id="ARBA00022630"/>
    </source>
</evidence>
<dbReference type="Gene3D" id="3.40.30.120">
    <property type="match status" value="1"/>
</dbReference>
<dbReference type="SUPFAM" id="SSF51905">
    <property type="entry name" value="FAD/NAD(P)-binding domain"/>
    <property type="match status" value="1"/>
</dbReference>
<reference evidence="5 6" key="1">
    <citation type="submission" date="2024-10" db="EMBL/GenBank/DDBJ databases">
        <title>The Natural Products Discovery Center: Release of the First 8490 Sequenced Strains for Exploring Actinobacteria Biosynthetic Diversity.</title>
        <authorList>
            <person name="Kalkreuter E."/>
            <person name="Kautsar S.A."/>
            <person name="Yang D."/>
            <person name="Bader C.D."/>
            <person name="Teijaro C.N."/>
            <person name="Fluegel L."/>
            <person name="Davis C.M."/>
            <person name="Simpson J.R."/>
            <person name="Lauterbach L."/>
            <person name="Steele A.D."/>
            <person name="Gui C."/>
            <person name="Meng S."/>
            <person name="Li G."/>
            <person name="Viehrig K."/>
            <person name="Ye F."/>
            <person name="Su P."/>
            <person name="Kiefer A.F."/>
            <person name="Nichols A."/>
            <person name="Cepeda A.J."/>
            <person name="Yan W."/>
            <person name="Fan B."/>
            <person name="Jiang Y."/>
            <person name="Adhikari A."/>
            <person name="Zheng C.-J."/>
            <person name="Schuster L."/>
            <person name="Cowan T.M."/>
            <person name="Smanski M.J."/>
            <person name="Chevrette M.G."/>
            <person name="De Carvalho L.P.S."/>
            <person name="Shen B."/>
        </authorList>
    </citation>
    <scope>NUCLEOTIDE SEQUENCE [LARGE SCALE GENOMIC DNA]</scope>
    <source>
        <strain evidence="5 6">NPDC053399</strain>
    </source>
</reference>
<dbReference type="GO" id="GO:0004497">
    <property type="term" value="F:monooxygenase activity"/>
    <property type="evidence" value="ECO:0007669"/>
    <property type="project" value="UniProtKB-KW"/>
</dbReference>
<proteinExistence type="predicted"/>
<keyword evidence="6" id="KW-1185">Reference proteome</keyword>
<dbReference type="InterPro" id="IPR050641">
    <property type="entry name" value="RIFMO-like"/>
</dbReference>
<sequence>MAEERTPVLVVGGSMVGLSAALFLSHQGFPPLVVERHRTVSVQPRAQAASPRTMEILRALHLEADVRAAETPNAQYGNIMQVESLAGPELGWFDGPFPADPQGVSATGWTLIGQDRLEPVIKRRAEELGADIRFGTEMVSYTQDEDGVTARIRSVETGEEHDVRADYLFAADGNRSPIRDGLGIKAEGPGAFGRQLIMIFHADLTALVAGREFFLCFVKNADVHGVLGQLDPYTHRWCLAVSLQPDESAADYTTERCLALIRAAVGVPDLDVEVESGQDWEIAAKVAQRFRHDRVFLAGDAAHVMPPTGGFGGNMGIQDAHNLSWKLALVLRGLARPSLLDSYEPERLPVAEFTVEQGVIRYLQRNGLDEEIAARHRPEPTVLFGQRYRSGAVLADPDGADDGAVFEDPHLATGTPGTRAPHFMIERPGGNPVPLHDLIARDFVLLADDTTDDGRAWLAAAPPLAARSGIGVLAQPAGAGFTSAYGVAEGGAVLIRPDGFIAWRSRGPVADPAAILADALSRAAHSRTL</sequence>
<dbReference type="PRINTS" id="PR00420">
    <property type="entry name" value="RNGMNOXGNASE"/>
</dbReference>